<sequence>MCYRVCSVPPPRQTPHPSIRSSPSRILSKQRATPLQPKQKENSEDTVFVYPGGRGCEPRAPPTPKKSKSIGYLSRFRGLAEGGVQRPCPFQSSPCCLNAYTPIIIAKSKNTRIPGKKRKTTVQEEGKLKPNEGWYNAPKPPVPGRKRSGDSMRGNRTERKQGCKVTDSRPMRENSFAVLCSASNLARKARRFVPGGNGA</sequence>
<proteinExistence type="predicted"/>
<feature type="region of interest" description="Disordered" evidence="1">
    <location>
        <begin position="111"/>
        <end position="168"/>
    </location>
</feature>
<feature type="region of interest" description="Disordered" evidence="1">
    <location>
        <begin position="1"/>
        <end position="45"/>
    </location>
</feature>
<organism evidence="2 3">
    <name type="scientific">Clohesyomyces aquaticus</name>
    <dbReference type="NCBI Taxonomy" id="1231657"/>
    <lineage>
        <taxon>Eukaryota</taxon>
        <taxon>Fungi</taxon>
        <taxon>Dikarya</taxon>
        <taxon>Ascomycota</taxon>
        <taxon>Pezizomycotina</taxon>
        <taxon>Dothideomycetes</taxon>
        <taxon>Pleosporomycetidae</taxon>
        <taxon>Pleosporales</taxon>
        <taxon>Lindgomycetaceae</taxon>
        <taxon>Clohesyomyces</taxon>
    </lineage>
</organism>
<protein>
    <submittedName>
        <fullName evidence="2">Uncharacterized protein</fullName>
    </submittedName>
</protein>
<reference evidence="2 3" key="1">
    <citation type="submission" date="2016-07" db="EMBL/GenBank/DDBJ databases">
        <title>Pervasive Adenine N6-methylation of Active Genes in Fungi.</title>
        <authorList>
            <consortium name="DOE Joint Genome Institute"/>
            <person name="Mondo S.J."/>
            <person name="Dannebaum R.O."/>
            <person name="Kuo R.C."/>
            <person name="Labutti K."/>
            <person name="Haridas S."/>
            <person name="Kuo A."/>
            <person name="Salamov A."/>
            <person name="Ahrendt S.R."/>
            <person name="Lipzen A."/>
            <person name="Sullivan W."/>
            <person name="Andreopoulos W.B."/>
            <person name="Clum A."/>
            <person name="Lindquist E."/>
            <person name="Daum C."/>
            <person name="Ramamoorthy G.K."/>
            <person name="Gryganskyi A."/>
            <person name="Culley D."/>
            <person name="Magnuson J.K."/>
            <person name="James T.Y."/>
            <person name="O'Malley M.A."/>
            <person name="Stajich J.E."/>
            <person name="Spatafora J.W."/>
            <person name="Visel A."/>
            <person name="Grigoriev I.V."/>
        </authorList>
    </citation>
    <scope>NUCLEOTIDE SEQUENCE [LARGE SCALE GENOMIC DNA]</scope>
    <source>
        <strain evidence="2 3">CBS 115471</strain>
    </source>
</reference>
<comment type="caution">
    <text evidence="2">The sequence shown here is derived from an EMBL/GenBank/DDBJ whole genome shotgun (WGS) entry which is preliminary data.</text>
</comment>
<gene>
    <name evidence="2" type="ORF">BCR34DRAFT_29882</name>
</gene>
<feature type="compositionally biased region" description="Low complexity" evidence="1">
    <location>
        <begin position="17"/>
        <end position="26"/>
    </location>
</feature>
<evidence type="ECO:0000256" key="1">
    <source>
        <dbReference type="SAM" id="MobiDB-lite"/>
    </source>
</evidence>
<accession>A0A1Y1ZAL0</accession>
<feature type="compositionally biased region" description="Basic and acidic residues" evidence="1">
    <location>
        <begin position="147"/>
        <end position="168"/>
    </location>
</feature>
<dbReference type="AlphaFoldDB" id="A0A1Y1ZAL0"/>
<evidence type="ECO:0000313" key="3">
    <source>
        <dbReference type="Proteomes" id="UP000193144"/>
    </source>
</evidence>
<name>A0A1Y1ZAL0_9PLEO</name>
<feature type="compositionally biased region" description="Basic and acidic residues" evidence="1">
    <location>
        <begin position="121"/>
        <end position="130"/>
    </location>
</feature>
<evidence type="ECO:0000313" key="2">
    <source>
        <dbReference type="EMBL" id="ORY07037.1"/>
    </source>
</evidence>
<dbReference type="Proteomes" id="UP000193144">
    <property type="component" value="Unassembled WGS sequence"/>
</dbReference>
<keyword evidence="3" id="KW-1185">Reference proteome</keyword>
<dbReference type="EMBL" id="MCFA01000112">
    <property type="protein sequence ID" value="ORY07037.1"/>
    <property type="molecule type" value="Genomic_DNA"/>
</dbReference>